<dbReference type="EMBL" id="JBHSKT010000005">
    <property type="protein sequence ID" value="MFC5271089.1"/>
    <property type="molecule type" value="Genomic_DNA"/>
</dbReference>
<sequence>MKRSLLIPFLALCLFSCEKEEPRPVVEEPAPVVELKSSISCGDSWSATCLDANWDVSKTSAASLTVEQDGYNGKNSLYFSNPHDPNEVNPQPLRINTYIKNIKKDTPYKISFYAKIKGYPDMRSNPSLAAYVFTKDAWYGEMYYGSEGGEYHTKDWSKYSFTIIGKDEPTVNFELYSLYDNTWISDLKIEAM</sequence>
<organism evidence="3 4">
    <name type="scientific">Adhaeribacter terreus</name>
    <dbReference type="NCBI Taxonomy" id="529703"/>
    <lineage>
        <taxon>Bacteria</taxon>
        <taxon>Pseudomonadati</taxon>
        <taxon>Bacteroidota</taxon>
        <taxon>Cytophagia</taxon>
        <taxon>Cytophagales</taxon>
        <taxon>Hymenobacteraceae</taxon>
        <taxon>Adhaeribacter</taxon>
    </lineage>
</organism>
<comment type="caution">
    <text evidence="3">The sequence shown here is derived from an EMBL/GenBank/DDBJ whole genome shotgun (WGS) entry which is preliminary data.</text>
</comment>
<reference evidence="4" key="1">
    <citation type="journal article" date="2019" name="Int. J. Syst. Evol. Microbiol.">
        <title>The Global Catalogue of Microorganisms (GCM) 10K type strain sequencing project: providing services to taxonomists for standard genome sequencing and annotation.</title>
        <authorList>
            <consortium name="The Broad Institute Genomics Platform"/>
            <consortium name="The Broad Institute Genome Sequencing Center for Infectious Disease"/>
            <person name="Wu L."/>
            <person name="Ma J."/>
        </authorList>
    </citation>
    <scope>NUCLEOTIDE SEQUENCE [LARGE SCALE GENOMIC DNA]</scope>
    <source>
        <strain evidence="4">KACC 12602</strain>
    </source>
</reference>
<name>A0ABW0E9V1_9BACT</name>
<protein>
    <submittedName>
        <fullName evidence="3">Carbohydrate binding domain-containing protein</fullName>
    </submittedName>
</protein>
<dbReference type="Pfam" id="PF02018">
    <property type="entry name" value="CBM_4_9"/>
    <property type="match status" value="1"/>
</dbReference>
<feature type="domain" description="CBM-cenC" evidence="2">
    <location>
        <begin position="53"/>
        <end position="173"/>
    </location>
</feature>
<accession>A0ABW0E9V1</accession>
<proteinExistence type="predicted"/>
<evidence type="ECO:0000256" key="1">
    <source>
        <dbReference type="ARBA" id="ARBA00022801"/>
    </source>
</evidence>
<gene>
    <name evidence="3" type="ORF">ACFPIB_10740</name>
</gene>
<keyword evidence="1" id="KW-0378">Hydrolase</keyword>
<keyword evidence="4" id="KW-1185">Reference proteome</keyword>
<dbReference type="InterPro" id="IPR003305">
    <property type="entry name" value="CenC_carb-bd"/>
</dbReference>
<dbReference type="RefSeq" id="WP_378017455.1">
    <property type="nucleotide sequence ID" value="NZ_JBHSKT010000005.1"/>
</dbReference>
<evidence type="ECO:0000259" key="2">
    <source>
        <dbReference type="Pfam" id="PF02018"/>
    </source>
</evidence>
<evidence type="ECO:0000313" key="3">
    <source>
        <dbReference type="EMBL" id="MFC5271089.1"/>
    </source>
</evidence>
<dbReference type="Gene3D" id="2.60.120.260">
    <property type="entry name" value="Galactose-binding domain-like"/>
    <property type="match status" value="1"/>
</dbReference>
<evidence type="ECO:0000313" key="4">
    <source>
        <dbReference type="Proteomes" id="UP001596161"/>
    </source>
</evidence>
<dbReference type="Proteomes" id="UP001596161">
    <property type="component" value="Unassembled WGS sequence"/>
</dbReference>